<organism evidence="2 3">
    <name type="scientific">Alloprevotella rava</name>
    <dbReference type="NCBI Taxonomy" id="671218"/>
    <lineage>
        <taxon>Bacteria</taxon>
        <taxon>Pseudomonadati</taxon>
        <taxon>Bacteroidota</taxon>
        <taxon>Bacteroidia</taxon>
        <taxon>Bacteroidales</taxon>
        <taxon>Prevotellaceae</taxon>
        <taxon>Alloprevotella</taxon>
    </lineage>
</organism>
<keyword evidence="1" id="KW-0812">Transmembrane</keyword>
<evidence type="ECO:0008006" key="4">
    <source>
        <dbReference type="Google" id="ProtNLM"/>
    </source>
</evidence>
<dbReference type="EMBL" id="JACICA010000002">
    <property type="protein sequence ID" value="MBB3702068.1"/>
    <property type="molecule type" value="Genomic_DNA"/>
</dbReference>
<protein>
    <recommendedName>
        <fullName evidence="4">DUF4492 domain-containing protein</fullName>
    </recommendedName>
</protein>
<comment type="caution">
    <text evidence="2">The sequence shown here is derived from an EMBL/GenBank/DDBJ whole genome shotgun (WGS) entry which is preliminary data.</text>
</comment>
<name>A0A7W5XX83_9BACT</name>
<keyword evidence="1" id="KW-0472">Membrane</keyword>
<gene>
    <name evidence="2" type="ORF">FHS60_000521</name>
</gene>
<sequence>MEQNTNIFKRIGRFYIEGFRNMTWGRTLWLIIFLKLFVFFVVLRIFFFQPYYKGLNDKEKAEMVGRKLMK</sequence>
<reference evidence="2 3" key="1">
    <citation type="submission" date="2020-08" db="EMBL/GenBank/DDBJ databases">
        <title>Genomic Encyclopedia of Type Strains, Phase IV (KMG-IV): sequencing the most valuable type-strain genomes for metagenomic binning, comparative biology and taxonomic classification.</title>
        <authorList>
            <person name="Goeker M."/>
        </authorList>
    </citation>
    <scope>NUCLEOTIDE SEQUENCE [LARGE SCALE GENOMIC DNA]</scope>
    <source>
        <strain evidence="2 3">DSM 22548</strain>
    </source>
</reference>
<evidence type="ECO:0000313" key="3">
    <source>
        <dbReference type="Proteomes" id="UP000541425"/>
    </source>
</evidence>
<keyword evidence="1" id="KW-1133">Transmembrane helix</keyword>
<dbReference type="AlphaFoldDB" id="A0A7W5XX83"/>
<proteinExistence type="predicted"/>
<dbReference type="Proteomes" id="UP000541425">
    <property type="component" value="Unassembled WGS sequence"/>
</dbReference>
<accession>A0A7W5XX83</accession>
<feature type="transmembrane region" description="Helical" evidence="1">
    <location>
        <begin position="28"/>
        <end position="48"/>
    </location>
</feature>
<dbReference type="RefSeq" id="WP_009347666.1">
    <property type="nucleotide sequence ID" value="NZ_JACICA010000002.1"/>
</dbReference>
<dbReference type="Pfam" id="PF14899">
    <property type="entry name" value="DUF4492"/>
    <property type="match status" value="1"/>
</dbReference>
<evidence type="ECO:0000313" key="2">
    <source>
        <dbReference type="EMBL" id="MBB3702068.1"/>
    </source>
</evidence>
<evidence type="ECO:0000256" key="1">
    <source>
        <dbReference type="SAM" id="Phobius"/>
    </source>
</evidence>
<dbReference type="InterPro" id="IPR027853">
    <property type="entry name" value="DUF4492"/>
</dbReference>